<reference evidence="5 6" key="1">
    <citation type="journal article" date="2010" name="Proc. Natl. Acad. Sci. U.S.A.">
        <title>A Nitrospira metagenome illuminates the physiology and evolution of globally important nitrite-oxidizing bacteria.</title>
        <authorList>
            <person name="Lucker S."/>
            <person name="Wagner M."/>
            <person name="Maixner F."/>
            <person name="Pelletier E."/>
            <person name="Koch H."/>
            <person name="Vacherie B."/>
            <person name="Rattei T."/>
            <person name="Sinninghe Damste J."/>
            <person name="Spieck E."/>
            <person name="Le Paslier D."/>
            <person name="Daims H."/>
        </authorList>
    </citation>
    <scope>NUCLEOTIDE SEQUENCE [LARGE SCALE GENOMIC DNA]</scope>
</reference>
<protein>
    <recommendedName>
        <fullName evidence="4">Methyltransferase type 11 domain-containing protein</fullName>
    </recommendedName>
</protein>
<name>D8PHE9_9BACT</name>
<dbReference type="CDD" id="cd02440">
    <property type="entry name" value="AdoMet_MTases"/>
    <property type="match status" value="1"/>
</dbReference>
<keyword evidence="1" id="KW-0489">Methyltransferase</keyword>
<dbReference type="HOGENOM" id="CLU_061914_0_0_0"/>
<sequence>MRRSSVQEDNEDVRRYWNQEACGTARPIVGEVPELSREWFERIESYRYELEPFIHSVAQFTRHHGQRMLEIGVGAGTDHLQWARAGLDCHGVDLTERAIEVTRARLALYGLTSHLRRIDAEILPFPDQSFDLVYSWGVIHHAEHPERIIAEVRRVLKPNGLFIGMLYGRHSLVALKLWVKYGLLRGRPDRTLADVVAHHMESPGTKAYTIREVRELYAQFSQVTATPVVTPYDRLRLPAWLTQWLPARWGWFICIHAVK</sequence>
<dbReference type="STRING" id="330214.NIDE2990"/>
<dbReference type="PANTHER" id="PTHR43464:SF19">
    <property type="entry name" value="UBIQUINONE BIOSYNTHESIS O-METHYLTRANSFERASE, MITOCHONDRIAL"/>
    <property type="match status" value="1"/>
</dbReference>
<dbReference type="KEGG" id="nde:NIDE2990"/>
<dbReference type="Proteomes" id="UP000001660">
    <property type="component" value="Chromosome"/>
</dbReference>
<dbReference type="GO" id="GO:0032259">
    <property type="term" value="P:methylation"/>
    <property type="evidence" value="ECO:0007669"/>
    <property type="project" value="UniProtKB-KW"/>
</dbReference>
<feature type="domain" description="Methyltransferase type 11" evidence="4">
    <location>
        <begin position="69"/>
        <end position="163"/>
    </location>
</feature>
<keyword evidence="2" id="KW-0808">Transferase</keyword>
<dbReference type="InterPro" id="IPR013216">
    <property type="entry name" value="Methyltransf_11"/>
</dbReference>
<dbReference type="PANTHER" id="PTHR43464">
    <property type="entry name" value="METHYLTRANSFERASE"/>
    <property type="match status" value="1"/>
</dbReference>
<dbReference type="SUPFAM" id="SSF53335">
    <property type="entry name" value="S-adenosyl-L-methionine-dependent methyltransferases"/>
    <property type="match status" value="1"/>
</dbReference>
<evidence type="ECO:0000259" key="4">
    <source>
        <dbReference type="Pfam" id="PF08241"/>
    </source>
</evidence>
<evidence type="ECO:0000313" key="5">
    <source>
        <dbReference type="EMBL" id="CBK42686.1"/>
    </source>
</evidence>
<dbReference type="InterPro" id="IPR029063">
    <property type="entry name" value="SAM-dependent_MTases_sf"/>
</dbReference>
<evidence type="ECO:0000256" key="2">
    <source>
        <dbReference type="ARBA" id="ARBA00022679"/>
    </source>
</evidence>
<dbReference type="EMBL" id="FP929003">
    <property type="protein sequence ID" value="CBK42686.1"/>
    <property type="molecule type" value="Genomic_DNA"/>
</dbReference>
<organism evidence="5 6">
    <name type="scientific">Nitrospira defluvii</name>
    <dbReference type="NCBI Taxonomy" id="330214"/>
    <lineage>
        <taxon>Bacteria</taxon>
        <taxon>Pseudomonadati</taxon>
        <taxon>Nitrospirota</taxon>
        <taxon>Nitrospiria</taxon>
        <taxon>Nitrospirales</taxon>
        <taxon>Nitrospiraceae</taxon>
        <taxon>Nitrospira</taxon>
    </lineage>
</organism>
<gene>
    <name evidence="5" type="ORF">NIDE2990</name>
</gene>
<keyword evidence="3" id="KW-0949">S-adenosyl-L-methionine</keyword>
<proteinExistence type="predicted"/>
<evidence type="ECO:0000313" key="6">
    <source>
        <dbReference type="Proteomes" id="UP000001660"/>
    </source>
</evidence>
<keyword evidence="6" id="KW-1185">Reference proteome</keyword>
<evidence type="ECO:0000256" key="1">
    <source>
        <dbReference type="ARBA" id="ARBA00022603"/>
    </source>
</evidence>
<evidence type="ECO:0000256" key="3">
    <source>
        <dbReference type="ARBA" id="ARBA00022691"/>
    </source>
</evidence>
<dbReference type="Gene3D" id="3.40.50.150">
    <property type="entry name" value="Vaccinia Virus protein VP39"/>
    <property type="match status" value="1"/>
</dbReference>
<dbReference type="eggNOG" id="COG2226">
    <property type="taxonomic scope" value="Bacteria"/>
</dbReference>
<dbReference type="GO" id="GO:0008757">
    <property type="term" value="F:S-adenosylmethionine-dependent methyltransferase activity"/>
    <property type="evidence" value="ECO:0007669"/>
    <property type="project" value="InterPro"/>
</dbReference>
<dbReference type="Pfam" id="PF08241">
    <property type="entry name" value="Methyltransf_11"/>
    <property type="match status" value="1"/>
</dbReference>
<accession>D8PHE9</accession>
<dbReference type="AlphaFoldDB" id="D8PHE9"/>